<evidence type="ECO:0000256" key="1">
    <source>
        <dbReference type="SAM" id="MobiDB-lite"/>
    </source>
</evidence>
<dbReference type="OrthoDB" id="6421628at2759"/>
<dbReference type="InterPro" id="IPR011990">
    <property type="entry name" value="TPR-like_helical_dom_sf"/>
</dbReference>
<accession>A0A6P6Y617</accession>
<feature type="region of interest" description="Disordered" evidence="1">
    <location>
        <begin position="25"/>
        <end position="70"/>
    </location>
</feature>
<dbReference type="InParanoid" id="A0A6P6Y617"/>
<dbReference type="Pfam" id="PF10300">
    <property type="entry name" value="Iml2-TPR_39"/>
    <property type="match status" value="1"/>
</dbReference>
<dbReference type="Proteomes" id="UP000515146">
    <property type="component" value="Unplaced"/>
</dbReference>
<evidence type="ECO:0000313" key="3">
    <source>
        <dbReference type="RefSeq" id="XP_027200853.1"/>
    </source>
</evidence>
<dbReference type="Gene3D" id="1.25.40.10">
    <property type="entry name" value="Tetratricopeptide repeat domain"/>
    <property type="match status" value="1"/>
</dbReference>
<name>A0A6P6Y617_DERPT</name>
<proteinExistence type="predicted"/>
<protein>
    <submittedName>
        <fullName evidence="3">Tetratricopeptide repeat protein 39B-like</fullName>
    </submittedName>
</protein>
<dbReference type="RefSeq" id="XP_027200853.1">
    <property type="nucleotide sequence ID" value="XM_027345052.1"/>
</dbReference>
<reference evidence="3" key="1">
    <citation type="submission" date="2025-08" db="UniProtKB">
        <authorList>
            <consortium name="RefSeq"/>
        </authorList>
    </citation>
    <scope>IDENTIFICATION</scope>
    <source>
        <strain evidence="3">Airmid</strain>
    </source>
</reference>
<organism evidence="2 3">
    <name type="scientific">Dermatophagoides pteronyssinus</name>
    <name type="common">European house dust mite</name>
    <dbReference type="NCBI Taxonomy" id="6956"/>
    <lineage>
        <taxon>Eukaryota</taxon>
        <taxon>Metazoa</taxon>
        <taxon>Ecdysozoa</taxon>
        <taxon>Arthropoda</taxon>
        <taxon>Chelicerata</taxon>
        <taxon>Arachnida</taxon>
        <taxon>Acari</taxon>
        <taxon>Acariformes</taxon>
        <taxon>Sarcoptiformes</taxon>
        <taxon>Astigmata</taxon>
        <taxon>Psoroptidia</taxon>
        <taxon>Analgoidea</taxon>
        <taxon>Pyroglyphidae</taxon>
        <taxon>Dermatophagoidinae</taxon>
        <taxon>Dermatophagoides</taxon>
    </lineage>
</organism>
<dbReference type="InterPro" id="IPR019412">
    <property type="entry name" value="IML2/TPR_39"/>
</dbReference>
<sequence length="671" mass="77375">MATLSIDDNPNHVILSTISVDDKQDEFEDASENISNSDSGHSSQMTCSPDISVSSHSSDDDLTANVVDDDDRPSLEESLADIDRLLHLALDNRFHEAYEGTEKWSHCSLYHALGKATLSFLKGCLTLERPEIQTALDNLRNCMDVCQREKRYSMTKLVWRPNYNSYTDVQIHAELCYAEALLMTALMTFLEDQNLLNLVRGAFRIRACYQSYKECFYILNNRTEWGSEYSRLHFESGVRLGIGTFNLMISHMPSKVLKLLEFVGFSGDRQQGLRELKASTLLQNGLRRPLAVLIMLAYQCYVEHIFGLGDGDMQCVDTCLDYGLSQHPDGAFFLLFLGRKKQLTGQIEKAIEALTRCISVQNEWKQFHNICHWELLWCYAVQCDWINASKCADILRQQCKWSPGAYTYQYATFLYMIMVEQNRPELQTEISQLLKRVPELRVRFAGKTVPAEKFAIVQSQRYFDHDQQLVLPAIEYMYIWNIFAVIGQTPHLLNPIIERVEKYEQIEQQKLSEPDQPLDDYCRCLLLKGMCLRHLQQHSQSNECFLKIIECKDRIESSTYLIPKATLELGLNHLKLGLLTEARQWLDQAKTYSGYTLEAIVHFRIHTAIRTINSRTKSQTLSEHDDDSIDQSNEKPPEPGTIRTIWSELSKRLTFSDQTIDDTFVESQTKF</sequence>
<keyword evidence="2" id="KW-1185">Reference proteome</keyword>
<gene>
    <name evidence="3" type="primary">LOC113794898</name>
</gene>
<dbReference type="AlphaFoldDB" id="A0A6P6Y617"/>
<dbReference type="PANTHER" id="PTHR31859">
    <property type="entry name" value="TETRATRICOPEPTIDE REPEAT PROTEIN 39 FAMILY MEMBER"/>
    <property type="match status" value="1"/>
</dbReference>
<feature type="compositionally biased region" description="Polar residues" evidence="1">
    <location>
        <begin position="32"/>
        <end position="47"/>
    </location>
</feature>
<dbReference type="KEGG" id="dpte:113794898"/>
<dbReference type="PANTHER" id="PTHR31859:SF9">
    <property type="entry name" value="TETRATRICOPEPTIDE REPEAT PROTEIN 39B"/>
    <property type="match status" value="1"/>
</dbReference>
<feature type="region of interest" description="Disordered" evidence="1">
    <location>
        <begin position="616"/>
        <end position="642"/>
    </location>
</feature>
<dbReference type="OMA" id="ELMWAHC"/>
<evidence type="ECO:0000313" key="2">
    <source>
        <dbReference type="Proteomes" id="UP000515146"/>
    </source>
</evidence>
<dbReference type="SUPFAM" id="SSF48452">
    <property type="entry name" value="TPR-like"/>
    <property type="match status" value="1"/>
</dbReference>